<keyword evidence="1" id="KW-0560">Oxidoreductase</keyword>
<evidence type="ECO:0000259" key="3">
    <source>
        <dbReference type="Pfam" id="PF02826"/>
    </source>
</evidence>
<dbReference type="Gene3D" id="3.40.50.720">
    <property type="entry name" value="NAD(P)-binding Rossmann-like Domain"/>
    <property type="match status" value="2"/>
</dbReference>
<dbReference type="Pfam" id="PF02826">
    <property type="entry name" value="2-Hacid_dh_C"/>
    <property type="match status" value="1"/>
</dbReference>
<evidence type="ECO:0000313" key="4">
    <source>
        <dbReference type="EMBL" id="SUZ87512.1"/>
    </source>
</evidence>
<dbReference type="PANTHER" id="PTHR43333">
    <property type="entry name" value="2-HACID_DH_C DOMAIN-CONTAINING PROTEIN"/>
    <property type="match status" value="1"/>
</dbReference>
<protein>
    <recommendedName>
        <fullName evidence="3">D-isomer specific 2-hydroxyacid dehydrogenase NAD-binding domain-containing protein</fullName>
    </recommendedName>
</protein>
<reference evidence="4" key="1">
    <citation type="submission" date="2018-05" db="EMBL/GenBank/DDBJ databases">
        <authorList>
            <person name="Lanie J.A."/>
            <person name="Ng W.-L."/>
            <person name="Kazmierczak K.M."/>
            <person name="Andrzejewski T.M."/>
            <person name="Davidsen T.M."/>
            <person name="Wayne K.J."/>
            <person name="Tettelin H."/>
            <person name="Glass J.I."/>
            <person name="Rusch D."/>
            <person name="Podicherti R."/>
            <person name="Tsui H.-C.T."/>
            <person name="Winkler M.E."/>
        </authorList>
    </citation>
    <scope>NUCLEOTIDE SEQUENCE</scope>
</reference>
<sequence length="354" mass="38541">MPRAVLDMMDRRPIWAMPLWVPEEIRSSLPGEWELVVIDEATDGSGDGAARLSPAVLKATVKADLYFGYGIPAELLEASPHLRWVHSGAAGVGSSLTRSMLESDVIFTNSARVHAKPMAETVLAMILYFGRGLDLAVANQKKSIWDTEPYYMEGAPLNELSELTVGVLGFGGVGYEVSLRIAGLGARVMALKRTPLLEDVVPTAEGILAGTIELLSGDEGFKTCLAQSDVVVLAMPDTPETRGMMNREAFSHMKQGAVLINVARGKLIDEEALIDALNTGKLRGAALDVFQKEPLRGDHELWGHSKVLITPHVSAVSRGFWRRETDLILHNLQCYLGGSPIKEWRNVVNKVAGY</sequence>
<accession>A0A381R759</accession>
<dbReference type="InterPro" id="IPR006140">
    <property type="entry name" value="D-isomer_DH_NAD-bd"/>
</dbReference>
<proteinExistence type="predicted"/>
<dbReference type="EMBL" id="UINC01001727">
    <property type="protein sequence ID" value="SUZ87512.1"/>
    <property type="molecule type" value="Genomic_DNA"/>
</dbReference>
<dbReference type="PANTHER" id="PTHR43333:SF1">
    <property type="entry name" value="D-ISOMER SPECIFIC 2-HYDROXYACID DEHYDROGENASE NAD-BINDING DOMAIN-CONTAINING PROTEIN"/>
    <property type="match status" value="1"/>
</dbReference>
<feature type="domain" description="D-isomer specific 2-hydroxyacid dehydrogenase NAD-binding" evidence="3">
    <location>
        <begin position="123"/>
        <end position="314"/>
    </location>
</feature>
<dbReference type="SUPFAM" id="SSF51735">
    <property type="entry name" value="NAD(P)-binding Rossmann-fold domains"/>
    <property type="match status" value="1"/>
</dbReference>
<gene>
    <name evidence="4" type="ORF">METZ01_LOCUS40366</name>
</gene>
<dbReference type="SUPFAM" id="SSF52283">
    <property type="entry name" value="Formate/glycerate dehydrogenase catalytic domain-like"/>
    <property type="match status" value="1"/>
</dbReference>
<keyword evidence="2" id="KW-0520">NAD</keyword>
<dbReference type="InterPro" id="IPR036291">
    <property type="entry name" value="NAD(P)-bd_dom_sf"/>
</dbReference>
<organism evidence="4">
    <name type="scientific">marine metagenome</name>
    <dbReference type="NCBI Taxonomy" id="408172"/>
    <lineage>
        <taxon>unclassified sequences</taxon>
        <taxon>metagenomes</taxon>
        <taxon>ecological metagenomes</taxon>
    </lineage>
</organism>
<dbReference type="InterPro" id="IPR029753">
    <property type="entry name" value="D-isomer_DH_CS"/>
</dbReference>
<dbReference type="AlphaFoldDB" id="A0A381R759"/>
<name>A0A381R759_9ZZZZ</name>
<dbReference type="PROSITE" id="PS00671">
    <property type="entry name" value="D_2_HYDROXYACID_DH_3"/>
    <property type="match status" value="1"/>
</dbReference>
<evidence type="ECO:0000256" key="2">
    <source>
        <dbReference type="ARBA" id="ARBA00023027"/>
    </source>
</evidence>
<evidence type="ECO:0000256" key="1">
    <source>
        <dbReference type="ARBA" id="ARBA00023002"/>
    </source>
</evidence>
<dbReference type="GO" id="GO:0016491">
    <property type="term" value="F:oxidoreductase activity"/>
    <property type="evidence" value="ECO:0007669"/>
    <property type="project" value="UniProtKB-KW"/>
</dbReference>
<dbReference type="CDD" id="cd05300">
    <property type="entry name" value="2-Hacid_dh_1"/>
    <property type="match status" value="1"/>
</dbReference>
<dbReference type="GO" id="GO:0051287">
    <property type="term" value="F:NAD binding"/>
    <property type="evidence" value="ECO:0007669"/>
    <property type="project" value="InterPro"/>
</dbReference>